<dbReference type="SUPFAM" id="SSF54810">
    <property type="entry name" value="GMP synthetase C-terminal dimerisation domain"/>
    <property type="match status" value="1"/>
</dbReference>
<dbReference type="FunFam" id="3.30.300.10:FF:000002">
    <property type="entry name" value="GMP synthase [glutamine-hydrolyzing]"/>
    <property type="match status" value="1"/>
</dbReference>
<proteinExistence type="inferred from homology"/>
<dbReference type="GO" id="GO:0005524">
    <property type="term" value="F:ATP binding"/>
    <property type="evidence" value="ECO:0007669"/>
    <property type="project" value="UniProtKB-UniRule"/>
</dbReference>
<evidence type="ECO:0000256" key="6">
    <source>
        <dbReference type="ARBA" id="ARBA00022755"/>
    </source>
</evidence>
<evidence type="ECO:0000256" key="8">
    <source>
        <dbReference type="ARBA" id="ARBA00022962"/>
    </source>
</evidence>
<dbReference type="InterPro" id="IPR029062">
    <property type="entry name" value="Class_I_gatase-like"/>
</dbReference>
<feature type="active site" evidence="9">
    <location>
        <position position="192"/>
    </location>
</feature>
<dbReference type="Gene3D" id="3.30.300.10">
    <property type="match status" value="1"/>
</dbReference>
<dbReference type="PRINTS" id="PR00097">
    <property type="entry name" value="ANTSNTHASEII"/>
</dbReference>
<dbReference type="InterPro" id="IPR022310">
    <property type="entry name" value="NAD/GMP_synthase"/>
</dbReference>
<dbReference type="GO" id="GO:0005829">
    <property type="term" value="C:cytosol"/>
    <property type="evidence" value="ECO:0007669"/>
    <property type="project" value="TreeGrafter"/>
</dbReference>
<dbReference type="CDD" id="cd01997">
    <property type="entry name" value="GMP_synthase_C"/>
    <property type="match status" value="1"/>
</dbReference>
<sequence>MSTPASTTATQALAEVPESLYGEVIPIVDFGSQYVQLIARRVREAGVYSVLVSPETPIEDLRRIRPKGIILSGGPSSVYDEGAPRCDPALFDLGVPVLGICYGMQIGCELLGAKVASAEAREYGRARLRVTTTSDNELFKGMPDETSVWMSHADQVRELSEDFIPVATTETCPYAAVRHRERAFYGLQFHPEVTHTPHGAEILSNFIFGVCGCSGTWQMSNFLEMSIEQIQAQVGDGRVICGLSGGVDSSVAAALLHRAIGPRLTCVFVDNGLLRKGERAFVEATFRDHFDIDLRVIDAGAQFLADLEGVLDPQEKRRRIGHRFIKVFKSASEEIEDVGFLAQGTLYPDVIESGQGHSGQAANIKLHHNVGGLPEQLGFDLVEPFRQLFKDEVRQLGSLLGLPETMVWRHPFPGPGLAVRCLGEVREDQLAILREADEILIEEIVANNLYRQTAQVFAVLLPVRAVGVMGDGRTHEQVIAIRAVESQDFMTADWARIPFDVLATISNRVINEVRGVNRVVYDISSKPPATIEWE</sequence>
<gene>
    <name evidence="12" type="primary">guaA_1</name>
    <name evidence="9" type="synonym">guaA</name>
    <name evidence="12" type="ORF">Pan265_23680</name>
</gene>
<keyword evidence="8 9" id="KW-0315">Glutamine amidotransferase</keyword>
<comment type="catalytic activity">
    <reaction evidence="9">
        <text>XMP + L-glutamine + ATP + H2O = GMP + L-glutamate + AMP + diphosphate + 2 H(+)</text>
        <dbReference type="Rhea" id="RHEA:11680"/>
        <dbReference type="ChEBI" id="CHEBI:15377"/>
        <dbReference type="ChEBI" id="CHEBI:15378"/>
        <dbReference type="ChEBI" id="CHEBI:29985"/>
        <dbReference type="ChEBI" id="CHEBI:30616"/>
        <dbReference type="ChEBI" id="CHEBI:33019"/>
        <dbReference type="ChEBI" id="CHEBI:57464"/>
        <dbReference type="ChEBI" id="CHEBI:58115"/>
        <dbReference type="ChEBI" id="CHEBI:58359"/>
        <dbReference type="ChEBI" id="CHEBI:456215"/>
        <dbReference type="EC" id="6.3.5.2"/>
    </reaction>
</comment>
<dbReference type="PROSITE" id="PS51553">
    <property type="entry name" value="GMPS_ATP_PPASE"/>
    <property type="match status" value="1"/>
</dbReference>
<dbReference type="EMBL" id="CP036280">
    <property type="protein sequence ID" value="QDU72502.1"/>
    <property type="molecule type" value="Genomic_DNA"/>
</dbReference>
<dbReference type="NCBIfam" id="TIGR00888">
    <property type="entry name" value="guaA_Nterm"/>
    <property type="match status" value="1"/>
</dbReference>
<evidence type="ECO:0000256" key="2">
    <source>
        <dbReference type="ARBA" id="ARBA00005153"/>
    </source>
</evidence>
<evidence type="ECO:0000256" key="3">
    <source>
        <dbReference type="ARBA" id="ARBA00022598"/>
    </source>
</evidence>
<dbReference type="AlphaFoldDB" id="A0A518BZV2"/>
<dbReference type="Proteomes" id="UP000320386">
    <property type="component" value="Chromosome"/>
</dbReference>
<dbReference type="PANTHER" id="PTHR11922">
    <property type="entry name" value="GMP SYNTHASE-RELATED"/>
    <property type="match status" value="1"/>
</dbReference>
<dbReference type="InterPro" id="IPR014729">
    <property type="entry name" value="Rossmann-like_a/b/a_fold"/>
</dbReference>
<dbReference type="Gene3D" id="3.40.50.620">
    <property type="entry name" value="HUPs"/>
    <property type="match status" value="1"/>
</dbReference>
<dbReference type="HAMAP" id="MF_00344">
    <property type="entry name" value="GMP_synthase"/>
    <property type="match status" value="1"/>
</dbReference>
<evidence type="ECO:0000256" key="7">
    <source>
        <dbReference type="ARBA" id="ARBA00022840"/>
    </source>
</evidence>
<dbReference type="InterPro" id="IPR025777">
    <property type="entry name" value="GMPS_ATP_PPase_dom"/>
</dbReference>
<dbReference type="PANTHER" id="PTHR11922:SF2">
    <property type="entry name" value="GMP SYNTHASE [GLUTAMINE-HYDROLYZING]"/>
    <property type="match status" value="1"/>
</dbReference>
<dbReference type="GO" id="GO:0003921">
    <property type="term" value="F:GMP synthase activity"/>
    <property type="evidence" value="ECO:0007669"/>
    <property type="project" value="InterPro"/>
</dbReference>
<feature type="active site" evidence="9">
    <location>
        <position position="190"/>
    </location>
</feature>
<dbReference type="KEGG" id="mcad:Pan265_23680"/>
<evidence type="ECO:0000313" key="12">
    <source>
        <dbReference type="EMBL" id="QDU72502.1"/>
    </source>
</evidence>
<evidence type="ECO:0000313" key="13">
    <source>
        <dbReference type="Proteomes" id="UP000320386"/>
    </source>
</evidence>
<dbReference type="PROSITE" id="PS51273">
    <property type="entry name" value="GATASE_TYPE_1"/>
    <property type="match status" value="1"/>
</dbReference>
<evidence type="ECO:0000256" key="5">
    <source>
        <dbReference type="ARBA" id="ARBA00022749"/>
    </source>
</evidence>
<dbReference type="Pfam" id="PF00958">
    <property type="entry name" value="GMP_synt_C"/>
    <property type="match status" value="1"/>
</dbReference>
<keyword evidence="13" id="KW-1185">Reference proteome</keyword>
<dbReference type="Pfam" id="PF02540">
    <property type="entry name" value="NAD_synthase"/>
    <property type="match status" value="1"/>
</dbReference>
<keyword evidence="6 9" id="KW-0658">Purine biosynthesis</keyword>
<dbReference type="InterPro" id="IPR001674">
    <property type="entry name" value="GMP_synth_C"/>
</dbReference>
<dbReference type="UniPathway" id="UPA00189">
    <property type="reaction ID" value="UER00296"/>
</dbReference>
<dbReference type="InterPro" id="IPR017926">
    <property type="entry name" value="GATASE"/>
</dbReference>
<dbReference type="FunFam" id="3.40.50.880:FF:000001">
    <property type="entry name" value="GMP synthase [glutamine-hydrolyzing]"/>
    <property type="match status" value="1"/>
</dbReference>
<feature type="domain" description="GMPS ATP-PPase" evidence="11">
    <location>
        <begin position="217"/>
        <end position="409"/>
    </location>
</feature>
<dbReference type="InterPro" id="IPR004739">
    <property type="entry name" value="GMP_synth_GATase"/>
</dbReference>
<dbReference type="Pfam" id="PF00117">
    <property type="entry name" value="GATase"/>
    <property type="match status" value="1"/>
</dbReference>
<keyword evidence="5 9" id="KW-0332">GMP biosynthesis</keyword>
<dbReference type="Gene3D" id="3.40.50.880">
    <property type="match status" value="1"/>
</dbReference>
<dbReference type="OrthoDB" id="9802219at2"/>
<comment type="subunit">
    <text evidence="9">Homodimer.</text>
</comment>
<evidence type="ECO:0000256" key="4">
    <source>
        <dbReference type="ARBA" id="ARBA00022741"/>
    </source>
</evidence>
<evidence type="ECO:0000256" key="9">
    <source>
        <dbReference type="HAMAP-Rule" id="MF_00344"/>
    </source>
</evidence>
<dbReference type="SUPFAM" id="SSF52402">
    <property type="entry name" value="Adenine nucleotide alpha hydrolases-like"/>
    <property type="match status" value="1"/>
</dbReference>
<evidence type="ECO:0000259" key="11">
    <source>
        <dbReference type="PROSITE" id="PS51553"/>
    </source>
</evidence>
<reference evidence="12 13" key="1">
    <citation type="submission" date="2019-02" db="EMBL/GenBank/DDBJ databases">
        <title>Deep-cultivation of Planctomycetes and their phenomic and genomic characterization uncovers novel biology.</title>
        <authorList>
            <person name="Wiegand S."/>
            <person name="Jogler M."/>
            <person name="Boedeker C."/>
            <person name="Pinto D."/>
            <person name="Vollmers J."/>
            <person name="Rivas-Marin E."/>
            <person name="Kohn T."/>
            <person name="Peeters S.H."/>
            <person name="Heuer A."/>
            <person name="Rast P."/>
            <person name="Oberbeckmann S."/>
            <person name="Bunk B."/>
            <person name="Jeske O."/>
            <person name="Meyerdierks A."/>
            <person name="Storesund J.E."/>
            <person name="Kallscheuer N."/>
            <person name="Luecker S."/>
            <person name="Lage O.M."/>
            <person name="Pohl T."/>
            <person name="Merkel B.J."/>
            <person name="Hornburger P."/>
            <person name="Mueller R.-W."/>
            <person name="Bruemmer F."/>
            <person name="Labrenz M."/>
            <person name="Spormann A.M."/>
            <person name="Op den Camp H."/>
            <person name="Overmann J."/>
            <person name="Amann R."/>
            <person name="Jetten M.S.M."/>
            <person name="Mascher T."/>
            <person name="Medema M.H."/>
            <person name="Devos D.P."/>
            <person name="Kaster A.-K."/>
            <person name="Ovreas L."/>
            <person name="Rohde M."/>
            <person name="Galperin M.Y."/>
            <person name="Jogler C."/>
        </authorList>
    </citation>
    <scope>NUCLEOTIDE SEQUENCE [LARGE SCALE GENOMIC DNA]</scope>
    <source>
        <strain evidence="12 13">Pan265</strain>
    </source>
</reference>
<comment type="function">
    <text evidence="1 9">Catalyzes the synthesis of GMP from XMP.</text>
</comment>
<comment type="pathway">
    <text evidence="2 9">Purine metabolism; GMP biosynthesis; GMP from XMP (L-Gln route): step 1/1.</text>
</comment>
<keyword evidence="4 9" id="KW-0547">Nucleotide-binding</keyword>
<dbReference type="InterPro" id="IPR022955">
    <property type="entry name" value="GMP_synthase"/>
</dbReference>
<feature type="binding site" evidence="10">
    <location>
        <begin position="244"/>
        <end position="250"/>
    </location>
    <ligand>
        <name>ATP</name>
        <dbReference type="ChEBI" id="CHEBI:30616"/>
    </ligand>
</feature>
<organism evidence="12 13">
    <name type="scientific">Mucisphaera calidilacus</name>
    <dbReference type="NCBI Taxonomy" id="2527982"/>
    <lineage>
        <taxon>Bacteria</taxon>
        <taxon>Pseudomonadati</taxon>
        <taxon>Planctomycetota</taxon>
        <taxon>Phycisphaerae</taxon>
        <taxon>Phycisphaerales</taxon>
        <taxon>Phycisphaeraceae</taxon>
        <taxon>Mucisphaera</taxon>
    </lineage>
</organism>
<evidence type="ECO:0000256" key="10">
    <source>
        <dbReference type="PROSITE-ProRule" id="PRU00886"/>
    </source>
</evidence>
<keyword evidence="3 9" id="KW-0436">Ligase</keyword>
<dbReference type="CDD" id="cd01742">
    <property type="entry name" value="GATase1_GMP_Synthase"/>
    <property type="match status" value="1"/>
</dbReference>
<dbReference type="EC" id="6.3.5.2" evidence="9"/>
<dbReference type="RefSeq" id="WP_145446674.1">
    <property type="nucleotide sequence ID" value="NZ_CP036280.1"/>
</dbReference>
<feature type="active site" description="Nucleophile" evidence="9">
    <location>
        <position position="101"/>
    </location>
</feature>
<evidence type="ECO:0000256" key="1">
    <source>
        <dbReference type="ARBA" id="ARBA00002332"/>
    </source>
</evidence>
<protein>
    <recommendedName>
        <fullName evidence="9">GMP synthase [glutamine-hydrolyzing]</fullName>
        <ecNumber evidence="9">6.3.5.2</ecNumber>
    </recommendedName>
    <alternativeName>
        <fullName evidence="9">GMP synthetase</fullName>
    </alternativeName>
    <alternativeName>
        <fullName evidence="9">Glutamine amidotransferase</fullName>
    </alternativeName>
</protein>
<dbReference type="PRINTS" id="PR00096">
    <property type="entry name" value="GATASE"/>
</dbReference>
<keyword evidence="7 9" id="KW-0067">ATP-binding</keyword>
<dbReference type="FunFam" id="3.40.50.620:FF:000001">
    <property type="entry name" value="GMP synthase [glutamine-hydrolyzing]"/>
    <property type="match status" value="1"/>
</dbReference>
<dbReference type="NCBIfam" id="TIGR00884">
    <property type="entry name" value="guaA_Cterm"/>
    <property type="match status" value="1"/>
</dbReference>
<accession>A0A518BZV2</accession>
<name>A0A518BZV2_9BACT</name>
<dbReference type="SUPFAM" id="SSF52317">
    <property type="entry name" value="Class I glutamine amidotransferase-like"/>
    <property type="match status" value="1"/>
</dbReference>
<dbReference type="NCBIfam" id="NF000848">
    <property type="entry name" value="PRK00074.1"/>
    <property type="match status" value="1"/>
</dbReference>